<organism evidence="3 4">
    <name type="scientific">Thermostaphylospora chromogena</name>
    <dbReference type="NCBI Taxonomy" id="35622"/>
    <lineage>
        <taxon>Bacteria</taxon>
        <taxon>Bacillati</taxon>
        <taxon>Actinomycetota</taxon>
        <taxon>Actinomycetes</taxon>
        <taxon>Streptosporangiales</taxon>
        <taxon>Thermomonosporaceae</taxon>
        <taxon>Thermostaphylospora</taxon>
    </lineage>
</organism>
<dbReference type="InterPro" id="IPR029045">
    <property type="entry name" value="ClpP/crotonase-like_dom_sf"/>
</dbReference>
<reference evidence="3 4" key="1">
    <citation type="submission" date="2016-10" db="EMBL/GenBank/DDBJ databases">
        <authorList>
            <person name="de Groot N.N."/>
        </authorList>
    </citation>
    <scope>NUCLEOTIDE SEQUENCE [LARGE SCALE GENOMIC DNA]</scope>
    <source>
        <strain evidence="3 4">DSM 43794</strain>
    </source>
</reference>
<dbReference type="AlphaFoldDB" id="A0A1H1HA59"/>
<dbReference type="PANTHER" id="PTHR43842">
    <property type="entry name" value="PROPIONYL-COA CARBOXYLASE BETA CHAIN"/>
    <property type="match status" value="1"/>
</dbReference>
<dbReference type="Pfam" id="PF01039">
    <property type="entry name" value="Carboxyl_trans"/>
    <property type="match status" value="1"/>
</dbReference>
<name>A0A1H1HA59_9ACTN</name>
<dbReference type="InterPro" id="IPR011762">
    <property type="entry name" value="COA_CT_N"/>
</dbReference>
<dbReference type="PROSITE" id="PS50989">
    <property type="entry name" value="COA_CT_CTER"/>
    <property type="match status" value="1"/>
</dbReference>
<evidence type="ECO:0000313" key="3">
    <source>
        <dbReference type="EMBL" id="SDR22372.1"/>
    </source>
</evidence>
<dbReference type="GO" id="GO:0016740">
    <property type="term" value="F:transferase activity"/>
    <property type="evidence" value="ECO:0007669"/>
    <property type="project" value="UniProtKB-KW"/>
</dbReference>
<feature type="domain" description="CoA carboxyltransferase N-terminal" evidence="1">
    <location>
        <begin position="18"/>
        <end position="273"/>
    </location>
</feature>
<dbReference type="GO" id="GO:0009317">
    <property type="term" value="C:acetyl-CoA carboxylase complex"/>
    <property type="evidence" value="ECO:0007669"/>
    <property type="project" value="TreeGrafter"/>
</dbReference>
<dbReference type="InterPro" id="IPR051047">
    <property type="entry name" value="AccD/PCCB"/>
</dbReference>
<dbReference type="EMBL" id="FNKK01000002">
    <property type="protein sequence ID" value="SDR22372.1"/>
    <property type="molecule type" value="Genomic_DNA"/>
</dbReference>
<sequence length="530" mass="57189">MTPTSTAPAPLTAPPADMRELVRELRYRHDQARCGGGPRATEQQHARRKLTVYERLDLLLDPGSLVEIEPLRTHRATRFGMERRKPPGDGVVTGWGTIEGRTVFVYAHDFRIFGGSLGEAHAQKIHKVMDLAESTGAPLISLNDGAGARIQEGVTALAGYGGIFRRNVRMSGVVPQISVMLGPCAGGAAYSPALTDFVFMVRDVAQMFVTGPDVVRAVTGEQVTHDQLGGADVHATTGVAAFVHDEEAECLRAVRYLVSLLPANNQETPPVVATGDPPDRRTEALLDLVPADPNRSYDMRRVIEEIVDDGEFLEVHERWAGNVVCALARLDGSTVGIVANQPQMVAGALDIASAEKAARFVQTCDAFNIPLVTLVDVPGFLPGTGQEHGGIIRHGAKLLYAYCAATVPRVQVILRKAYGGAYIVMDSRSIGADLSFAWPTNEIAVMGAEAAANVIFRKEISAADDPEGVRAARIAEYRRELMHPYYAAEHGLVDDVIDPADTRAVLTRALAVLRTKRASFPYAKHGNPPL</sequence>
<accession>A0A1H1HA59</accession>
<gene>
    <name evidence="3" type="ORF">SAMN04489764_4213</name>
</gene>
<dbReference type="PROSITE" id="PS50980">
    <property type="entry name" value="COA_CT_NTER"/>
    <property type="match status" value="1"/>
</dbReference>
<dbReference type="InterPro" id="IPR011763">
    <property type="entry name" value="COA_CT_C"/>
</dbReference>
<dbReference type="Proteomes" id="UP000217103">
    <property type="component" value="Unassembled WGS sequence"/>
</dbReference>
<dbReference type="PANTHER" id="PTHR43842:SF2">
    <property type="entry name" value="PROPIONYL-COA CARBOXYLASE BETA CHAIN, MITOCHONDRIAL"/>
    <property type="match status" value="1"/>
</dbReference>
<feature type="domain" description="CoA carboxyltransferase C-terminal" evidence="2">
    <location>
        <begin position="277"/>
        <end position="530"/>
    </location>
</feature>
<protein>
    <submittedName>
        <fullName evidence="3">Acetyl-CoA carboxylase, carboxyltransferase component</fullName>
    </submittedName>
</protein>
<proteinExistence type="predicted"/>
<keyword evidence="4" id="KW-1185">Reference proteome</keyword>
<dbReference type="STRING" id="35622.SAMN04489764_4213"/>
<evidence type="ECO:0000313" key="4">
    <source>
        <dbReference type="Proteomes" id="UP000217103"/>
    </source>
</evidence>
<keyword evidence="3" id="KW-0808">Transferase</keyword>
<dbReference type="InterPro" id="IPR034733">
    <property type="entry name" value="AcCoA_carboxyl_beta"/>
</dbReference>
<dbReference type="FunFam" id="3.90.226.10:FF:000016">
    <property type="entry name" value="Propionyl-CoA carboxylase, beta subunit"/>
    <property type="match status" value="1"/>
</dbReference>
<evidence type="ECO:0000259" key="2">
    <source>
        <dbReference type="PROSITE" id="PS50989"/>
    </source>
</evidence>
<evidence type="ECO:0000259" key="1">
    <source>
        <dbReference type="PROSITE" id="PS50980"/>
    </source>
</evidence>
<dbReference type="Gene3D" id="3.90.226.10">
    <property type="entry name" value="2-enoyl-CoA Hydratase, Chain A, domain 1"/>
    <property type="match status" value="2"/>
</dbReference>
<dbReference type="SUPFAM" id="SSF52096">
    <property type="entry name" value="ClpP/crotonase"/>
    <property type="match status" value="2"/>
</dbReference>
<dbReference type="GO" id="GO:0004658">
    <property type="term" value="F:propionyl-CoA carboxylase activity"/>
    <property type="evidence" value="ECO:0007669"/>
    <property type="project" value="TreeGrafter"/>
</dbReference>